<sequence>MRTTQMQVGRCAPTTLTLRVNDAALVQVRVHELSANSLTTAHEFGRSPTRIEATEAGVDHRIGVYFLAGEKEAA</sequence>
<evidence type="ECO:0000313" key="1">
    <source>
        <dbReference type="EMBL" id="RKP58637.1"/>
    </source>
</evidence>
<dbReference type="RefSeq" id="WP_121082500.1">
    <property type="nucleotide sequence ID" value="NZ_RBZU01000001.1"/>
</dbReference>
<dbReference type="AlphaFoldDB" id="A0A494YEZ3"/>
<dbReference type="EMBL" id="RBZU01000001">
    <property type="protein sequence ID" value="RKP58637.1"/>
    <property type="molecule type" value="Genomic_DNA"/>
</dbReference>
<dbReference type="Proteomes" id="UP000270342">
    <property type="component" value="Unassembled WGS sequence"/>
</dbReference>
<reference evidence="1 2" key="1">
    <citation type="submission" date="2018-10" db="EMBL/GenBank/DDBJ databases">
        <title>Robbsia sp. DHC34, isolated from soil.</title>
        <authorList>
            <person name="Gao Z.-H."/>
            <person name="Qiu L.-H."/>
        </authorList>
    </citation>
    <scope>NUCLEOTIDE SEQUENCE [LARGE SCALE GENOMIC DNA]</scope>
    <source>
        <strain evidence="1 2">DHC34</strain>
    </source>
</reference>
<evidence type="ECO:0000313" key="2">
    <source>
        <dbReference type="Proteomes" id="UP000270342"/>
    </source>
</evidence>
<organism evidence="1 2">
    <name type="scientific">Pararobbsia silviterrae</name>
    <dbReference type="NCBI Taxonomy" id="1792498"/>
    <lineage>
        <taxon>Bacteria</taxon>
        <taxon>Pseudomonadati</taxon>
        <taxon>Pseudomonadota</taxon>
        <taxon>Betaproteobacteria</taxon>
        <taxon>Burkholderiales</taxon>
        <taxon>Burkholderiaceae</taxon>
        <taxon>Pararobbsia</taxon>
    </lineage>
</organism>
<keyword evidence="2" id="KW-1185">Reference proteome</keyword>
<gene>
    <name evidence="1" type="ORF">D7S86_01450</name>
</gene>
<accession>A0A494YEZ3</accession>
<name>A0A494YEZ3_9BURK</name>
<dbReference type="OrthoDB" id="5460933at2"/>
<comment type="caution">
    <text evidence="1">The sequence shown here is derived from an EMBL/GenBank/DDBJ whole genome shotgun (WGS) entry which is preliminary data.</text>
</comment>
<proteinExistence type="predicted"/>
<protein>
    <submittedName>
        <fullName evidence="1">Uncharacterized protein</fullName>
    </submittedName>
</protein>